<accession>A0A0F9SY83</accession>
<dbReference type="Gene3D" id="3.40.50.450">
    <property type="match status" value="1"/>
</dbReference>
<evidence type="ECO:0000313" key="1">
    <source>
        <dbReference type="EMBL" id="KKN34178.1"/>
    </source>
</evidence>
<protein>
    <recommendedName>
        <fullName evidence="2">Nucleoside 2-deoxyribosyltransferase</fullName>
    </recommendedName>
</protein>
<reference evidence="1" key="1">
    <citation type="journal article" date="2015" name="Nature">
        <title>Complex archaea that bridge the gap between prokaryotes and eukaryotes.</title>
        <authorList>
            <person name="Spang A."/>
            <person name="Saw J.H."/>
            <person name="Jorgensen S.L."/>
            <person name="Zaremba-Niedzwiedzka K."/>
            <person name="Martijn J."/>
            <person name="Lind A.E."/>
            <person name="van Eijk R."/>
            <person name="Schleper C."/>
            <person name="Guy L."/>
            <person name="Ettema T.J."/>
        </authorList>
    </citation>
    <scope>NUCLEOTIDE SEQUENCE</scope>
</reference>
<evidence type="ECO:0008006" key="2">
    <source>
        <dbReference type="Google" id="ProtNLM"/>
    </source>
</evidence>
<dbReference type="EMBL" id="LAZR01002122">
    <property type="protein sequence ID" value="KKN34178.1"/>
    <property type="molecule type" value="Genomic_DNA"/>
</dbReference>
<comment type="caution">
    <text evidence="1">The sequence shown here is derived from an EMBL/GenBank/DDBJ whole genome shotgun (WGS) entry which is preliminary data.</text>
</comment>
<organism evidence="1">
    <name type="scientific">marine sediment metagenome</name>
    <dbReference type="NCBI Taxonomy" id="412755"/>
    <lineage>
        <taxon>unclassified sequences</taxon>
        <taxon>metagenomes</taxon>
        <taxon>ecological metagenomes</taxon>
    </lineage>
</organism>
<dbReference type="AlphaFoldDB" id="A0A0F9SY83"/>
<gene>
    <name evidence="1" type="ORF">LCGC14_0796320</name>
</gene>
<name>A0A0F9SY83_9ZZZZ</name>
<dbReference type="SUPFAM" id="SSF52309">
    <property type="entry name" value="N-(deoxy)ribosyltransferase-like"/>
    <property type="match status" value="1"/>
</dbReference>
<sequence>MRIYVAGKWQEKAQVKAVQIALKNVGHEITHDWTVHDMGRHESQEPTDVQIGAHWYDPEELARQALGDLRGVQTADVIVICAINPHRYSGTLTEMGIALGCGHRVLIIGDCIDGNIFTWLPEVKVYPSVAEVIDALR</sequence>
<proteinExistence type="predicted"/>